<dbReference type="Proteomes" id="UP000570595">
    <property type="component" value="Unassembled WGS sequence"/>
</dbReference>
<feature type="domain" description="EF-hand" evidence="14">
    <location>
        <begin position="407"/>
        <end position="442"/>
    </location>
</feature>
<dbReference type="GO" id="GO:0005759">
    <property type="term" value="C:mitochondrial matrix"/>
    <property type="evidence" value="ECO:0007669"/>
    <property type="project" value="TreeGrafter"/>
</dbReference>
<dbReference type="SUPFAM" id="SSF52540">
    <property type="entry name" value="P-loop containing nucleoside triphosphate hydrolases"/>
    <property type="match status" value="1"/>
</dbReference>
<dbReference type="PROSITE" id="PS50222">
    <property type="entry name" value="EF_HAND_2"/>
    <property type="match status" value="2"/>
</dbReference>
<evidence type="ECO:0000256" key="8">
    <source>
        <dbReference type="ARBA" id="ARBA00022840"/>
    </source>
</evidence>
<keyword evidence="3 13" id="KW-0812">Transmembrane</keyword>
<evidence type="ECO:0000259" key="15">
    <source>
        <dbReference type="PROSITE" id="PS51786"/>
    </source>
</evidence>
<dbReference type="InterPro" id="IPR003593">
    <property type="entry name" value="AAA+_ATPase"/>
</dbReference>
<dbReference type="InterPro" id="IPR008269">
    <property type="entry name" value="Lon_proteolytic"/>
</dbReference>
<dbReference type="Pfam" id="PF00520">
    <property type="entry name" value="Ion_trans"/>
    <property type="match status" value="1"/>
</dbReference>
<protein>
    <recommendedName>
        <fullName evidence="18">Calmodulin</fullName>
    </recommendedName>
</protein>
<dbReference type="SMART" id="SM00382">
    <property type="entry name" value="AAA"/>
    <property type="match status" value="1"/>
</dbReference>
<dbReference type="Pfam" id="PF05362">
    <property type="entry name" value="Lon_C"/>
    <property type="match status" value="1"/>
</dbReference>
<evidence type="ECO:0000313" key="17">
    <source>
        <dbReference type="Proteomes" id="UP000570595"/>
    </source>
</evidence>
<dbReference type="PRINTS" id="PR00830">
    <property type="entry name" value="ENDOLAPTASE"/>
</dbReference>
<dbReference type="SUPFAM" id="SSF47473">
    <property type="entry name" value="EF-hand"/>
    <property type="match status" value="1"/>
</dbReference>
<dbReference type="PANTHER" id="PTHR43718:SF2">
    <property type="entry name" value="LON PROTEASE HOMOLOG, MITOCHONDRIAL"/>
    <property type="match status" value="1"/>
</dbReference>
<dbReference type="GO" id="GO:0003697">
    <property type="term" value="F:single-stranded DNA binding"/>
    <property type="evidence" value="ECO:0007669"/>
    <property type="project" value="TreeGrafter"/>
</dbReference>
<keyword evidence="9 13" id="KW-1133">Transmembrane helix</keyword>
<evidence type="ECO:0000256" key="1">
    <source>
        <dbReference type="ARBA" id="ARBA00004141"/>
    </source>
</evidence>
<feature type="active site" evidence="11">
    <location>
        <position position="1396"/>
    </location>
</feature>
<dbReference type="Gene3D" id="3.30.230.10">
    <property type="match status" value="1"/>
</dbReference>
<keyword evidence="7" id="KW-0106">Calcium</keyword>
<dbReference type="Gene3D" id="1.10.238.10">
    <property type="entry name" value="EF-hand"/>
    <property type="match status" value="1"/>
</dbReference>
<feature type="transmembrane region" description="Helical" evidence="13">
    <location>
        <begin position="164"/>
        <end position="185"/>
    </location>
</feature>
<dbReference type="GO" id="GO:0005524">
    <property type="term" value="F:ATP binding"/>
    <property type="evidence" value="ECO:0007669"/>
    <property type="project" value="UniProtKB-KW"/>
</dbReference>
<dbReference type="Gene3D" id="1.10.8.60">
    <property type="match status" value="1"/>
</dbReference>
<dbReference type="PROSITE" id="PS51786">
    <property type="entry name" value="LON_PROTEOLYTIC"/>
    <property type="match status" value="1"/>
</dbReference>
<reference evidence="16 17" key="1">
    <citation type="submission" date="2020-04" db="EMBL/GenBank/DDBJ databases">
        <title>Perkinsus olseni comparative genomics.</title>
        <authorList>
            <person name="Bogema D.R."/>
        </authorList>
    </citation>
    <scope>NUCLEOTIDE SEQUENCE [LARGE SCALE GENOMIC DNA]</scope>
    <source>
        <strain evidence="16">ATCC PRA-179</strain>
    </source>
</reference>
<evidence type="ECO:0008006" key="18">
    <source>
        <dbReference type="Google" id="ProtNLM"/>
    </source>
</evidence>
<dbReference type="Gene3D" id="3.40.50.300">
    <property type="entry name" value="P-loop containing nucleotide triphosphate hydrolases"/>
    <property type="match status" value="1"/>
</dbReference>
<feature type="transmembrane region" description="Helical" evidence="13">
    <location>
        <begin position="218"/>
        <end position="245"/>
    </location>
</feature>
<dbReference type="GO" id="GO:0016020">
    <property type="term" value="C:membrane"/>
    <property type="evidence" value="ECO:0007669"/>
    <property type="project" value="UniProtKB-SubCell"/>
</dbReference>
<evidence type="ECO:0000256" key="7">
    <source>
        <dbReference type="ARBA" id="ARBA00022837"/>
    </source>
</evidence>
<dbReference type="GO" id="GO:0016887">
    <property type="term" value="F:ATP hydrolysis activity"/>
    <property type="evidence" value="ECO:0007669"/>
    <property type="project" value="InterPro"/>
</dbReference>
<dbReference type="Pfam" id="PF13499">
    <property type="entry name" value="EF-hand_7"/>
    <property type="match status" value="1"/>
</dbReference>
<dbReference type="SMART" id="SM00054">
    <property type="entry name" value="EFh"/>
    <property type="match status" value="2"/>
</dbReference>
<feature type="compositionally biased region" description="Low complexity" evidence="12">
    <location>
        <begin position="596"/>
        <end position="608"/>
    </location>
</feature>
<dbReference type="Gene3D" id="1.20.5.5270">
    <property type="match status" value="1"/>
</dbReference>
<comment type="subcellular location">
    <subcellularLocation>
        <location evidence="1">Membrane</location>
        <topology evidence="1">Multi-pass membrane protein</topology>
    </subcellularLocation>
</comment>
<dbReference type="GO" id="GO:0007005">
    <property type="term" value="P:mitochondrion organization"/>
    <property type="evidence" value="ECO:0007669"/>
    <property type="project" value="TreeGrafter"/>
</dbReference>
<comment type="similarity">
    <text evidence="11">Belongs to the peptidase S16 family.</text>
</comment>
<evidence type="ECO:0000256" key="10">
    <source>
        <dbReference type="ARBA" id="ARBA00023136"/>
    </source>
</evidence>
<name>A0A7J6L557_PEROL</name>
<keyword evidence="10 13" id="KW-0472">Membrane</keyword>
<keyword evidence="8" id="KW-0067">ATP-binding</keyword>
<feature type="transmembrane region" description="Helical" evidence="13">
    <location>
        <begin position="101"/>
        <end position="118"/>
    </location>
</feature>
<feature type="region of interest" description="Disordered" evidence="12">
    <location>
        <begin position="655"/>
        <end position="688"/>
    </location>
</feature>
<dbReference type="GO" id="GO:0006515">
    <property type="term" value="P:protein quality control for misfolded or incompletely synthesized proteins"/>
    <property type="evidence" value="ECO:0007669"/>
    <property type="project" value="TreeGrafter"/>
</dbReference>
<dbReference type="GO" id="GO:0005509">
    <property type="term" value="F:calcium ion binding"/>
    <property type="evidence" value="ECO:0007669"/>
    <property type="project" value="InterPro"/>
</dbReference>
<evidence type="ECO:0000259" key="14">
    <source>
        <dbReference type="PROSITE" id="PS50222"/>
    </source>
</evidence>
<dbReference type="GO" id="GO:0005216">
    <property type="term" value="F:monoatomic ion channel activity"/>
    <property type="evidence" value="ECO:0007669"/>
    <property type="project" value="InterPro"/>
</dbReference>
<dbReference type="InterPro" id="IPR005821">
    <property type="entry name" value="Ion_trans_dom"/>
</dbReference>
<dbReference type="InterPro" id="IPR011992">
    <property type="entry name" value="EF-hand-dom_pair"/>
</dbReference>
<dbReference type="InterPro" id="IPR027417">
    <property type="entry name" value="P-loop_NTPase"/>
</dbReference>
<dbReference type="InterPro" id="IPR014721">
    <property type="entry name" value="Ribsml_uS5_D2-typ_fold_subgr"/>
</dbReference>
<dbReference type="InterPro" id="IPR018247">
    <property type="entry name" value="EF_Hand_1_Ca_BS"/>
</dbReference>
<dbReference type="InterPro" id="IPR002048">
    <property type="entry name" value="EF_hand_dom"/>
</dbReference>
<dbReference type="PANTHER" id="PTHR43718">
    <property type="entry name" value="LON PROTEASE"/>
    <property type="match status" value="1"/>
</dbReference>
<dbReference type="InterPro" id="IPR003959">
    <property type="entry name" value="ATPase_AAA_core"/>
</dbReference>
<dbReference type="GO" id="GO:0004176">
    <property type="term" value="F:ATP-dependent peptidase activity"/>
    <property type="evidence" value="ECO:0007669"/>
    <property type="project" value="UniProtKB-UniRule"/>
</dbReference>
<dbReference type="SUPFAM" id="SSF54211">
    <property type="entry name" value="Ribosomal protein S5 domain 2-like"/>
    <property type="match status" value="1"/>
</dbReference>
<feature type="compositionally biased region" description="Low complexity" evidence="12">
    <location>
        <begin position="655"/>
        <end position="667"/>
    </location>
</feature>
<dbReference type="GO" id="GO:0051131">
    <property type="term" value="P:chaperone-mediated protein complex assembly"/>
    <property type="evidence" value="ECO:0007669"/>
    <property type="project" value="TreeGrafter"/>
</dbReference>
<feature type="compositionally biased region" description="Basic and acidic residues" evidence="12">
    <location>
        <begin position="679"/>
        <end position="688"/>
    </location>
</feature>
<keyword evidence="4" id="KW-0547">Nucleotide-binding</keyword>
<feature type="compositionally biased region" description="Polar residues" evidence="12">
    <location>
        <begin position="27"/>
        <end position="50"/>
    </location>
</feature>
<evidence type="ECO:0000256" key="3">
    <source>
        <dbReference type="ARBA" id="ARBA00022692"/>
    </source>
</evidence>
<dbReference type="Gene3D" id="1.10.287.70">
    <property type="match status" value="1"/>
</dbReference>
<evidence type="ECO:0000256" key="2">
    <source>
        <dbReference type="ARBA" id="ARBA00022670"/>
    </source>
</evidence>
<feature type="transmembrane region" description="Helical" evidence="13">
    <location>
        <begin position="130"/>
        <end position="152"/>
    </location>
</feature>
<comment type="caution">
    <text evidence="16">The sequence shown here is derived from an EMBL/GenBank/DDBJ whole genome shotgun (WGS) entry which is preliminary data.</text>
</comment>
<evidence type="ECO:0000256" key="13">
    <source>
        <dbReference type="SAM" id="Phobius"/>
    </source>
</evidence>
<dbReference type="InterPro" id="IPR027065">
    <property type="entry name" value="Lon_Prtase"/>
</dbReference>
<dbReference type="Pfam" id="PF22667">
    <property type="entry name" value="Lon_lid"/>
    <property type="match status" value="1"/>
</dbReference>
<dbReference type="OrthoDB" id="2411602at2759"/>
<proteinExistence type="inferred from homology"/>
<keyword evidence="6 11" id="KW-0720">Serine protease</keyword>
<dbReference type="GO" id="GO:0004252">
    <property type="term" value="F:serine-type endopeptidase activity"/>
    <property type="evidence" value="ECO:0007669"/>
    <property type="project" value="UniProtKB-UniRule"/>
</dbReference>
<feature type="region of interest" description="Disordered" evidence="12">
    <location>
        <begin position="585"/>
        <end position="614"/>
    </location>
</feature>
<evidence type="ECO:0000256" key="11">
    <source>
        <dbReference type="PROSITE-ProRule" id="PRU01122"/>
    </source>
</evidence>
<feature type="active site" evidence="11">
    <location>
        <position position="1353"/>
    </location>
</feature>
<dbReference type="EMBL" id="JABAHT010000546">
    <property type="protein sequence ID" value="KAF4654318.1"/>
    <property type="molecule type" value="Genomic_DNA"/>
</dbReference>
<sequence>MAHNGPSSAASPAASPGISANHKLTRLSMSATTRVNSVTTRGSTATQHSGRFTAVYPPSDTGAPLSACSSESDELRPKINTSLWRKLVRQLSFRAGESRNANMFFSCMVLLNSVSVGLETDLDVNDDSDLWLVINSVFLVIFGVELVVRLRIEGLRSWVHDTWNWFDTLLVVSDVVGMWIVPFFTGKSLRSFNFLRTGRLLRLARIARLFRFLRPLALIMRGIVMAFKIVLWMIILMTILIYVAAVGMRIFTKNIAEDWSDDLANPDSSLLAKGLGTYGQPPFRSVPQSMITMFQLVTLENWPEVFYATGHYVSSIALTIIPFVFFMNFIIVSLMTGVILENVLEVSRTDYEEKNRRTEEFRRMAFAHLHEVFKEADESGRGWISEDEFLKVLRNVEVAQKLKFADVSLRDAAELFSLIDINQSRRVTYNEFVEGCLRIAGPAKGKDLLRVQYTLDKKFEKVRQELVRQEESILERLERSSRQVGAKLDMLLSVVLSESEDSVINKAVHDSLLASLRGPVGKGFENIVADKGGRPICEEVVKTWLASISVLPRCGPDKILSSLLADESDDADLSDAIERIARMVGRRTPLDGPGGAAASSSSSMSSLGGDEDEVRQADMRAMEERKSISFTEELHRLLIARPDALPELLRGRGSAGVSLSSGSISSSSDEDDGGGDIRIAVDDKSDSTEQKGHVMLKMVIGSWRSRVLTPAYLCFRPMLRRPSAGVLRARARMFAGCNETLPRGFVPRPGMKLPENLPRSQGRPVLPGVHLPVPSGEAVENGGHAVCTHAGGGVGTLVEIADDQMMIPKVRVEAGEDGIFAVRKDAVDDRAAVREAREELVRECEKLAACDSKFAVKWAQALARCDARDLHWMPDAVATILEASEEDRIELLEERSLVNRANRVSGLIGERIEESGRAEKGRDDIDQLIDLGRKIPREEACEKVRRAFDKEVRRLGQLDPGSQEYAVGRQYVDLLLSLPWTSTKSVVDLPSVRASLRATHYGLEEVKERVVEICAMEKISPNSSRQVRPLLLVGPPGCGKTTIARSIAQALGRSFEMISLGGLSDAGELKGHRRTYIGSQPGKIVNALISSGSRNPVVLLDEIDKLGGRASAVGGAGMGDPASALLDALDAANGFTDNFIGSEIPIDLKGVLFVATANIFEDIPPALANRFDVVRIAGFVRKEQVRIAREYVIPECERGSGIPEDTLVVEDCALGRIVGSYCREMGVRELQTNLWRVFRRAVVRVCEGEKDLPMRVTAENLENWLGLPKYPGSRGRRSDANFAGASVIGLGWTEAGGTVLEVECLPSADWLITGQVGTTLQETVRIAASWSKIASPMHVCIGPDVSARKDGPSLGVALAALFLAHRSGWALPSRIGFTGAITLNGRVERVGGIREKVVAASLEGLETVVLPSGNKRDWEGIPEELREGLEAIFVEHLNELEVLLEGSVGV</sequence>
<evidence type="ECO:0000256" key="4">
    <source>
        <dbReference type="ARBA" id="ARBA00022741"/>
    </source>
</evidence>
<dbReference type="Gene3D" id="1.20.120.350">
    <property type="entry name" value="Voltage-gated potassium channels. Chain C"/>
    <property type="match status" value="1"/>
</dbReference>
<dbReference type="Pfam" id="PF00004">
    <property type="entry name" value="AAA"/>
    <property type="match status" value="1"/>
</dbReference>
<feature type="domain" description="Lon proteolytic" evidence="15">
    <location>
        <begin position="1281"/>
        <end position="1447"/>
    </location>
</feature>
<feature type="transmembrane region" description="Helical" evidence="13">
    <location>
        <begin position="316"/>
        <end position="340"/>
    </location>
</feature>
<dbReference type="SUPFAM" id="SSF81324">
    <property type="entry name" value="Voltage-gated potassium channels"/>
    <property type="match status" value="1"/>
</dbReference>
<dbReference type="InterPro" id="IPR027359">
    <property type="entry name" value="Volt_channel_dom_sf"/>
</dbReference>
<gene>
    <name evidence="16" type="ORF">FOZ61_008337</name>
</gene>
<evidence type="ECO:0000256" key="6">
    <source>
        <dbReference type="ARBA" id="ARBA00022825"/>
    </source>
</evidence>
<evidence type="ECO:0000313" key="16">
    <source>
        <dbReference type="EMBL" id="KAF4654318.1"/>
    </source>
</evidence>
<accession>A0A7J6L557</accession>
<evidence type="ECO:0000256" key="9">
    <source>
        <dbReference type="ARBA" id="ARBA00022989"/>
    </source>
</evidence>
<evidence type="ECO:0000256" key="12">
    <source>
        <dbReference type="SAM" id="MobiDB-lite"/>
    </source>
</evidence>
<dbReference type="InterPro" id="IPR054594">
    <property type="entry name" value="Lon_lid"/>
</dbReference>
<keyword evidence="2 11" id="KW-0645">Protease</keyword>
<feature type="compositionally biased region" description="Low complexity" evidence="12">
    <location>
        <begin position="1"/>
        <end position="20"/>
    </location>
</feature>
<keyword evidence="5 11" id="KW-0378">Hydrolase</keyword>
<feature type="region of interest" description="Disordered" evidence="12">
    <location>
        <begin position="1"/>
        <end position="70"/>
    </location>
</feature>
<dbReference type="InterPro" id="IPR020568">
    <property type="entry name" value="Ribosomal_Su5_D2-typ_SF"/>
</dbReference>
<evidence type="ECO:0000256" key="5">
    <source>
        <dbReference type="ARBA" id="ARBA00022801"/>
    </source>
</evidence>
<dbReference type="PROSITE" id="PS00018">
    <property type="entry name" value="EF_HAND_1"/>
    <property type="match status" value="1"/>
</dbReference>
<organism evidence="16 17">
    <name type="scientific">Perkinsus olseni</name>
    <name type="common">Perkinsus atlanticus</name>
    <dbReference type="NCBI Taxonomy" id="32597"/>
    <lineage>
        <taxon>Eukaryota</taxon>
        <taxon>Sar</taxon>
        <taxon>Alveolata</taxon>
        <taxon>Perkinsozoa</taxon>
        <taxon>Perkinsea</taxon>
        <taxon>Perkinsida</taxon>
        <taxon>Perkinsidae</taxon>
        <taxon>Perkinsus</taxon>
    </lineage>
</organism>
<feature type="domain" description="EF-hand" evidence="14">
    <location>
        <begin position="364"/>
        <end position="399"/>
    </location>
</feature>